<comment type="cofactor">
    <cofactor evidence="1">
        <name>FAD</name>
        <dbReference type="ChEBI" id="CHEBI:57692"/>
    </cofactor>
</comment>
<feature type="compositionally biased region" description="Low complexity" evidence="5">
    <location>
        <begin position="450"/>
        <end position="466"/>
    </location>
</feature>
<sequence>MGYGLNSFLDHSDPVQILARLLVGSEGTLAFLASITMRTVPVRAHTRTGLLVFDDLAAANRALPTLVDSGAATIELLDATSLRVGQGDADGDPRLRAITVDRHAAFLVEYRGRSAAEVEQLAGDASGLISRLPLEGPRELSADPVAKAALWKLRKGLYAKVAGARPPGTAALLEDIAVPVGDLLATCEGLTELFDEHAYEHAVIFGHAKDGNVHFMLTEDLGGTSGAGRDRFGRFTEDMVDLVLAQGGTLKAEHGTGRMMAPFVRRQYGDDLYEVMAEVKRLCDPHGVLSPGVVLDDDPTAHLDGLKSTPTVEADYAYDGVDTCAVDGMCALPVATGYPRHCGGSPTPSRCRSGVRTSPRRRESCHRRSVRRSRADPLLLLHRGHVRFPRPGRRRGVRPALRAGGPEGERSDGPAVAVLRHAVEVQGPARRRRCHGGAGSTRSGPPPAPARSRWSPTRPRAPRACV</sequence>
<dbReference type="RefSeq" id="WP_345424910.1">
    <property type="nucleotide sequence ID" value="NZ_BAABGT010000093.1"/>
</dbReference>
<proteinExistence type="predicted"/>
<keyword evidence="2" id="KW-0285">Flavoprotein</keyword>
<comment type="caution">
    <text evidence="7">The sequence shown here is derived from an EMBL/GenBank/DDBJ whole genome shotgun (WGS) entry which is preliminary data.</text>
</comment>
<dbReference type="PANTHER" id="PTHR11748">
    <property type="entry name" value="D-LACTATE DEHYDROGENASE"/>
    <property type="match status" value="1"/>
</dbReference>
<dbReference type="Proteomes" id="UP001501598">
    <property type="component" value="Unassembled WGS sequence"/>
</dbReference>
<gene>
    <name evidence="7" type="ORF">GCM10023175_55650</name>
</gene>
<dbReference type="PANTHER" id="PTHR11748:SF111">
    <property type="entry name" value="D-LACTATE DEHYDROGENASE, MITOCHONDRIAL-RELATED"/>
    <property type="match status" value="1"/>
</dbReference>
<keyword evidence="3" id="KW-0274">FAD</keyword>
<keyword evidence="8" id="KW-1185">Reference proteome</keyword>
<reference evidence="8" key="1">
    <citation type="journal article" date="2019" name="Int. J. Syst. Evol. Microbiol.">
        <title>The Global Catalogue of Microorganisms (GCM) 10K type strain sequencing project: providing services to taxonomists for standard genome sequencing and annotation.</title>
        <authorList>
            <consortium name="The Broad Institute Genomics Platform"/>
            <consortium name="The Broad Institute Genome Sequencing Center for Infectious Disease"/>
            <person name="Wu L."/>
            <person name="Ma J."/>
        </authorList>
    </citation>
    <scope>NUCLEOTIDE SEQUENCE [LARGE SCALE GENOMIC DNA]</scope>
    <source>
        <strain evidence="8">JCM 17906</strain>
    </source>
</reference>
<evidence type="ECO:0000256" key="2">
    <source>
        <dbReference type="ARBA" id="ARBA00022630"/>
    </source>
</evidence>
<dbReference type="EMBL" id="BAABGT010000093">
    <property type="protein sequence ID" value="GAA4555441.1"/>
    <property type="molecule type" value="Genomic_DNA"/>
</dbReference>
<evidence type="ECO:0000259" key="6">
    <source>
        <dbReference type="Pfam" id="PF02913"/>
    </source>
</evidence>
<keyword evidence="4" id="KW-0560">Oxidoreductase</keyword>
<evidence type="ECO:0000313" key="8">
    <source>
        <dbReference type="Proteomes" id="UP001501598"/>
    </source>
</evidence>
<evidence type="ECO:0000256" key="1">
    <source>
        <dbReference type="ARBA" id="ARBA00001974"/>
    </source>
</evidence>
<evidence type="ECO:0000256" key="5">
    <source>
        <dbReference type="SAM" id="MobiDB-lite"/>
    </source>
</evidence>
<feature type="region of interest" description="Disordered" evidence="5">
    <location>
        <begin position="389"/>
        <end position="466"/>
    </location>
</feature>
<feature type="compositionally biased region" description="Basic residues" evidence="5">
    <location>
        <begin position="363"/>
        <end position="372"/>
    </location>
</feature>
<evidence type="ECO:0000256" key="4">
    <source>
        <dbReference type="ARBA" id="ARBA00023002"/>
    </source>
</evidence>
<dbReference type="Gene3D" id="3.30.70.2740">
    <property type="match status" value="1"/>
</dbReference>
<evidence type="ECO:0000313" key="7">
    <source>
        <dbReference type="EMBL" id="GAA4555441.1"/>
    </source>
</evidence>
<dbReference type="InterPro" id="IPR016164">
    <property type="entry name" value="FAD-linked_Oxase-like_C"/>
</dbReference>
<dbReference type="SUPFAM" id="SSF55103">
    <property type="entry name" value="FAD-linked oxidases, C-terminal domain"/>
    <property type="match status" value="1"/>
</dbReference>
<feature type="region of interest" description="Disordered" evidence="5">
    <location>
        <begin position="343"/>
        <end position="372"/>
    </location>
</feature>
<evidence type="ECO:0000256" key="3">
    <source>
        <dbReference type="ARBA" id="ARBA00022827"/>
    </source>
</evidence>
<dbReference type="InterPro" id="IPR004113">
    <property type="entry name" value="FAD-bd_oxidored_4_C"/>
</dbReference>
<name>A0ABP8RZU3_9PSEU</name>
<feature type="domain" description="FAD-binding oxidoreductase/transferase type 4 C-terminal" evidence="6">
    <location>
        <begin position="44"/>
        <end position="293"/>
    </location>
</feature>
<organism evidence="7 8">
    <name type="scientific">Pseudonocardia xishanensis</name>
    <dbReference type="NCBI Taxonomy" id="630995"/>
    <lineage>
        <taxon>Bacteria</taxon>
        <taxon>Bacillati</taxon>
        <taxon>Actinomycetota</taxon>
        <taxon>Actinomycetes</taxon>
        <taxon>Pseudonocardiales</taxon>
        <taxon>Pseudonocardiaceae</taxon>
        <taxon>Pseudonocardia</taxon>
    </lineage>
</organism>
<protein>
    <recommendedName>
        <fullName evidence="6">FAD-binding oxidoreductase/transferase type 4 C-terminal domain-containing protein</fullName>
    </recommendedName>
</protein>
<accession>A0ABP8RZU3</accession>
<dbReference type="Pfam" id="PF02913">
    <property type="entry name" value="FAD-oxidase_C"/>
    <property type="match status" value="1"/>
</dbReference>